<dbReference type="InterPro" id="IPR000582">
    <property type="entry name" value="Acyl-CoA-binding_protein"/>
</dbReference>
<feature type="domain" description="ACB" evidence="2">
    <location>
        <begin position="3"/>
        <end position="88"/>
    </location>
</feature>
<dbReference type="InterPro" id="IPR014352">
    <property type="entry name" value="FERM/acyl-CoA-bd_prot_sf"/>
</dbReference>
<dbReference type="GO" id="GO:0006631">
    <property type="term" value="P:fatty acid metabolic process"/>
    <property type="evidence" value="ECO:0007669"/>
    <property type="project" value="TreeGrafter"/>
</dbReference>
<dbReference type="PROSITE" id="PS51228">
    <property type="entry name" value="ACB_2"/>
    <property type="match status" value="1"/>
</dbReference>
<dbReference type="Gene3D" id="1.20.80.10">
    <property type="match status" value="1"/>
</dbReference>
<dbReference type="InterPro" id="IPR035984">
    <property type="entry name" value="Acyl-CoA-binding_sf"/>
</dbReference>
<dbReference type="AlphaFoldDB" id="A0A6C0EIA1"/>
<dbReference type="PANTHER" id="PTHR23310">
    <property type="entry name" value="ACYL-COA-BINDING PROTEIN, ACBP"/>
    <property type="match status" value="1"/>
</dbReference>
<name>A0A6C0EIA1_9ZZZZ</name>
<dbReference type="SUPFAM" id="SSF47027">
    <property type="entry name" value="Acyl-CoA binding protein"/>
    <property type="match status" value="1"/>
</dbReference>
<keyword evidence="1" id="KW-0446">Lipid-binding</keyword>
<dbReference type="GO" id="GO:0000062">
    <property type="term" value="F:fatty-acyl-CoA binding"/>
    <property type="evidence" value="ECO:0007669"/>
    <property type="project" value="InterPro"/>
</dbReference>
<dbReference type="PRINTS" id="PR00689">
    <property type="entry name" value="ACOABINDINGP"/>
</dbReference>
<dbReference type="EMBL" id="MN738852">
    <property type="protein sequence ID" value="QHT28110.1"/>
    <property type="molecule type" value="Genomic_DNA"/>
</dbReference>
<protein>
    <recommendedName>
        <fullName evidence="2">ACB domain-containing protein</fullName>
    </recommendedName>
</protein>
<organism evidence="3">
    <name type="scientific">viral metagenome</name>
    <dbReference type="NCBI Taxonomy" id="1070528"/>
    <lineage>
        <taxon>unclassified sequences</taxon>
        <taxon>metagenomes</taxon>
        <taxon>organismal metagenomes</taxon>
    </lineage>
</organism>
<proteinExistence type="predicted"/>
<evidence type="ECO:0000259" key="2">
    <source>
        <dbReference type="PROSITE" id="PS51228"/>
    </source>
</evidence>
<dbReference type="Pfam" id="PF00887">
    <property type="entry name" value="ACBP"/>
    <property type="match status" value="1"/>
</dbReference>
<evidence type="ECO:0000256" key="1">
    <source>
        <dbReference type="ARBA" id="ARBA00023121"/>
    </source>
</evidence>
<evidence type="ECO:0000313" key="3">
    <source>
        <dbReference type="EMBL" id="QHT28110.1"/>
    </source>
</evidence>
<sequence length="91" mass="10633">MTLEERFNIAAYLVRGILNRINDTLLVQLYGYFKQAREGNIAFSKPSILNMRGRKMWDAWKSKENMSKGHAMEKYIEIVYGLTNNSDLLDK</sequence>
<accession>A0A6C0EIA1</accession>
<dbReference type="PANTHER" id="PTHR23310:SF62">
    <property type="entry name" value="ACYL-COA BINDING PROTEIN 1, ISOFORM A"/>
    <property type="match status" value="1"/>
</dbReference>
<reference evidence="3" key="1">
    <citation type="journal article" date="2020" name="Nature">
        <title>Giant virus diversity and host interactions through global metagenomics.</title>
        <authorList>
            <person name="Schulz F."/>
            <person name="Roux S."/>
            <person name="Paez-Espino D."/>
            <person name="Jungbluth S."/>
            <person name="Walsh D.A."/>
            <person name="Denef V.J."/>
            <person name="McMahon K.D."/>
            <person name="Konstantinidis K.T."/>
            <person name="Eloe-Fadrosh E.A."/>
            <person name="Kyrpides N.C."/>
            <person name="Woyke T."/>
        </authorList>
    </citation>
    <scope>NUCLEOTIDE SEQUENCE</scope>
    <source>
        <strain evidence="3">GVMAG-M-3300001348-25</strain>
    </source>
</reference>